<dbReference type="InterPro" id="IPR050109">
    <property type="entry name" value="HTH-type_TetR-like_transc_reg"/>
</dbReference>
<dbReference type="InterPro" id="IPR023772">
    <property type="entry name" value="DNA-bd_HTH_TetR-type_CS"/>
</dbReference>
<sequence length="184" mass="20059">MYVVGATRDRIREQALALFTDRGYAAASLREIADRVGITKASLYYHFPSKQDLLLAVVQPLLTQWRDIVTDAESGPRTPADVHRILRRCVDTMLAHRAVANLFLRDAAGILPAIAPLIGDVVETNTRLRDWLAGPAPSAVDRIRAIAVLELLRTALTAGTTLGDVPDDLVRQTLLESAELVLAG</sequence>
<dbReference type="PANTHER" id="PTHR30055:SF234">
    <property type="entry name" value="HTH-TYPE TRANSCRIPTIONAL REGULATOR BETI"/>
    <property type="match status" value="1"/>
</dbReference>
<evidence type="ECO:0000313" key="7">
    <source>
        <dbReference type="Proteomes" id="UP000624325"/>
    </source>
</evidence>
<dbReference type="EMBL" id="BONC01000083">
    <property type="protein sequence ID" value="GIF60970.1"/>
    <property type="molecule type" value="Genomic_DNA"/>
</dbReference>
<dbReference type="SUPFAM" id="SSF46689">
    <property type="entry name" value="Homeodomain-like"/>
    <property type="match status" value="1"/>
</dbReference>
<comment type="caution">
    <text evidence="6">The sequence shown here is derived from an EMBL/GenBank/DDBJ whole genome shotgun (WGS) entry which is preliminary data.</text>
</comment>
<dbReference type="PROSITE" id="PS50977">
    <property type="entry name" value="HTH_TETR_2"/>
    <property type="match status" value="1"/>
</dbReference>
<dbReference type="RefSeq" id="WP_239091201.1">
    <property type="nucleotide sequence ID" value="NZ_BAAALU010000043.1"/>
</dbReference>
<evidence type="ECO:0000256" key="1">
    <source>
        <dbReference type="ARBA" id="ARBA00023015"/>
    </source>
</evidence>
<dbReference type="PROSITE" id="PS01081">
    <property type="entry name" value="HTH_TETR_1"/>
    <property type="match status" value="1"/>
</dbReference>
<feature type="DNA-binding region" description="H-T-H motif" evidence="4">
    <location>
        <begin position="28"/>
        <end position="47"/>
    </location>
</feature>
<dbReference type="InterPro" id="IPR009057">
    <property type="entry name" value="Homeodomain-like_sf"/>
</dbReference>
<dbReference type="InterPro" id="IPR001647">
    <property type="entry name" value="HTH_TetR"/>
</dbReference>
<evidence type="ECO:0000256" key="3">
    <source>
        <dbReference type="ARBA" id="ARBA00023163"/>
    </source>
</evidence>
<dbReference type="Gene3D" id="1.10.357.10">
    <property type="entry name" value="Tetracycline Repressor, domain 2"/>
    <property type="match status" value="1"/>
</dbReference>
<evidence type="ECO:0000313" key="6">
    <source>
        <dbReference type="EMBL" id="GIF60970.1"/>
    </source>
</evidence>
<evidence type="ECO:0000256" key="4">
    <source>
        <dbReference type="PROSITE-ProRule" id="PRU00335"/>
    </source>
</evidence>
<gene>
    <name evidence="6" type="ORF">Air01nite_70650</name>
</gene>
<evidence type="ECO:0000259" key="5">
    <source>
        <dbReference type="PROSITE" id="PS50977"/>
    </source>
</evidence>
<keyword evidence="2 4" id="KW-0238">DNA-binding</keyword>
<dbReference type="Pfam" id="PF00440">
    <property type="entry name" value="TetR_N"/>
    <property type="match status" value="1"/>
</dbReference>
<protein>
    <submittedName>
        <fullName evidence="6">TetR family transcriptional regulator</fullName>
    </submittedName>
</protein>
<keyword evidence="3" id="KW-0804">Transcription</keyword>
<dbReference type="Proteomes" id="UP000624325">
    <property type="component" value="Unassembled WGS sequence"/>
</dbReference>
<feature type="domain" description="HTH tetR-type" evidence="5">
    <location>
        <begin position="5"/>
        <end position="65"/>
    </location>
</feature>
<dbReference type="PRINTS" id="PR00455">
    <property type="entry name" value="HTHTETR"/>
</dbReference>
<name>A0ABQ4CF77_9ACTN</name>
<evidence type="ECO:0000256" key="2">
    <source>
        <dbReference type="ARBA" id="ARBA00023125"/>
    </source>
</evidence>
<reference evidence="6 7" key="1">
    <citation type="submission" date="2021-01" db="EMBL/GenBank/DDBJ databases">
        <title>Whole genome shotgun sequence of Asanoa iriomotensis NBRC 100142.</title>
        <authorList>
            <person name="Komaki H."/>
            <person name="Tamura T."/>
        </authorList>
    </citation>
    <scope>NUCLEOTIDE SEQUENCE [LARGE SCALE GENOMIC DNA]</scope>
    <source>
        <strain evidence="6 7">NBRC 100142</strain>
    </source>
</reference>
<proteinExistence type="predicted"/>
<accession>A0ABQ4CF77</accession>
<keyword evidence="1" id="KW-0805">Transcription regulation</keyword>
<dbReference type="PANTHER" id="PTHR30055">
    <property type="entry name" value="HTH-TYPE TRANSCRIPTIONAL REGULATOR RUTR"/>
    <property type="match status" value="1"/>
</dbReference>
<keyword evidence="7" id="KW-1185">Reference proteome</keyword>
<organism evidence="6 7">
    <name type="scientific">Asanoa iriomotensis</name>
    <dbReference type="NCBI Taxonomy" id="234613"/>
    <lineage>
        <taxon>Bacteria</taxon>
        <taxon>Bacillati</taxon>
        <taxon>Actinomycetota</taxon>
        <taxon>Actinomycetes</taxon>
        <taxon>Micromonosporales</taxon>
        <taxon>Micromonosporaceae</taxon>
        <taxon>Asanoa</taxon>
    </lineage>
</organism>